<comment type="caution">
    <text evidence="1">The sequence shown here is derived from an EMBL/GenBank/DDBJ whole genome shotgun (WGS) entry which is preliminary data.</text>
</comment>
<evidence type="ECO:0000313" key="1">
    <source>
        <dbReference type="EMBL" id="CDQ12092.1"/>
    </source>
</evidence>
<protein>
    <submittedName>
        <fullName evidence="1">Uncharacterized protein</fullName>
    </submittedName>
</protein>
<sequence length="72" mass="8476">MVEFLEHLVVYRLRHSPSQSLLNHIRAFLVENELRHSKNYAVKRLCPKPSQESANMVNGHDIGHFFNVHVHF</sequence>
<accession>A0A060UU09</accession>
<gene>
    <name evidence="1" type="ORF">AFERRI_80041</name>
</gene>
<name>A0A060UU09_9PROT</name>
<reference evidence="1" key="1">
    <citation type="submission" date="2014-03" db="EMBL/GenBank/DDBJ databases">
        <authorList>
            <person name="Genoscope - CEA"/>
        </authorList>
    </citation>
    <scope>NUCLEOTIDE SEQUENCE [LARGE SCALE GENOMIC DNA]</scope>
    <source>
        <strain evidence="1">CF27</strain>
    </source>
</reference>
<dbReference type="AlphaFoldDB" id="A0A060UU09"/>
<reference evidence="1" key="2">
    <citation type="submission" date="2014-07" db="EMBL/GenBank/DDBJ databases">
        <title>Initial genome analysis of the psychrotolerant acidophile Acidithiobacillus ferrivorans CF27: insights into iron and sulfur oxidation pathways and into biofilm formation.</title>
        <authorList>
            <person name="Talla E."/>
            <person name="Hedrich S."/>
            <person name="Mangenot S."/>
            <person name="Ji B."/>
            <person name="Johnson D.B."/>
            <person name="Barbe V."/>
            <person name="Bonnefoy V."/>
        </authorList>
    </citation>
    <scope>NUCLEOTIDE SEQUENCE [LARGE SCALE GENOMIC DNA]</scope>
    <source>
        <strain evidence="1">CF27</strain>
    </source>
</reference>
<organism evidence="1">
    <name type="scientific">Acidithiobacillus ferrivorans</name>
    <dbReference type="NCBI Taxonomy" id="160808"/>
    <lineage>
        <taxon>Bacteria</taxon>
        <taxon>Pseudomonadati</taxon>
        <taxon>Pseudomonadota</taxon>
        <taxon>Acidithiobacillia</taxon>
        <taxon>Acidithiobacillales</taxon>
        <taxon>Acidithiobacillaceae</taxon>
        <taxon>Acidithiobacillus</taxon>
    </lineage>
</organism>
<proteinExistence type="predicted"/>
<dbReference type="EMBL" id="CCCS020000078">
    <property type="protein sequence ID" value="CDQ12092.1"/>
    <property type="molecule type" value="Genomic_DNA"/>
</dbReference>